<feature type="transmembrane region" description="Helical" evidence="1">
    <location>
        <begin position="1549"/>
        <end position="1572"/>
    </location>
</feature>
<dbReference type="InterPro" id="IPR008942">
    <property type="entry name" value="ENTH_VHS"/>
</dbReference>
<organism evidence="4 5">
    <name type="scientific">Colletotrichum lupini</name>
    <dbReference type="NCBI Taxonomy" id="145971"/>
    <lineage>
        <taxon>Eukaryota</taxon>
        <taxon>Fungi</taxon>
        <taxon>Dikarya</taxon>
        <taxon>Ascomycota</taxon>
        <taxon>Pezizomycotina</taxon>
        <taxon>Sordariomycetes</taxon>
        <taxon>Hypocreomycetidae</taxon>
        <taxon>Glomerellales</taxon>
        <taxon>Glomerellaceae</taxon>
        <taxon>Colletotrichum</taxon>
        <taxon>Colletotrichum acutatum species complex</taxon>
    </lineage>
</organism>
<dbReference type="SMART" id="SM00273">
    <property type="entry name" value="ENTH"/>
    <property type="match status" value="1"/>
</dbReference>
<dbReference type="PANTHER" id="PTHR12276">
    <property type="entry name" value="EPSIN/ENT-RELATED"/>
    <property type="match status" value="1"/>
</dbReference>
<dbReference type="GO" id="GO:0030276">
    <property type="term" value="F:clathrin binding"/>
    <property type="evidence" value="ECO:0007669"/>
    <property type="project" value="TreeGrafter"/>
</dbReference>
<dbReference type="Proteomes" id="UP000830671">
    <property type="component" value="Chromosome 7"/>
</dbReference>
<dbReference type="Gene3D" id="1.25.40.90">
    <property type="match status" value="1"/>
</dbReference>
<feature type="transmembrane region" description="Helical" evidence="1">
    <location>
        <begin position="1653"/>
        <end position="1676"/>
    </location>
</feature>
<keyword evidence="1" id="KW-0472">Membrane</keyword>
<keyword evidence="1" id="KW-1133">Transmembrane helix</keyword>
<dbReference type="KEGG" id="clup:CLUP02_13304"/>
<feature type="transmembrane region" description="Helical" evidence="1">
    <location>
        <begin position="1578"/>
        <end position="1600"/>
    </location>
</feature>
<dbReference type="GO" id="GO:0030125">
    <property type="term" value="C:clathrin vesicle coat"/>
    <property type="evidence" value="ECO:0007669"/>
    <property type="project" value="TreeGrafter"/>
</dbReference>
<protein>
    <submittedName>
        <fullName evidence="4">Epsin-3</fullName>
    </submittedName>
</protein>
<dbReference type="RefSeq" id="XP_049149391.1">
    <property type="nucleotide sequence ID" value="XM_049292245.1"/>
</dbReference>
<reference evidence="4" key="1">
    <citation type="journal article" date="2021" name="Mol. Plant Microbe Interact.">
        <title>Complete Genome Sequence of the Plant-Pathogenic Fungus Colletotrichum lupini.</title>
        <authorList>
            <person name="Baroncelli R."/>
            <person name="Pensec F."/>
            <person name="Da Lio D."/>
            <person name="Boufleur T."/>
            <person name="Vicente I."/>
            <person name="Sarrocco S."/>
            <person name="Picot A."/>
            <person name="Baraldi E."/>
            <person name="Sukno S."/>
            <person name="Thon M."/>
            <person name="Le Floch G."/>
        </authorList>
    </citation>
    <scope>NUCLEOTIDE SEQUENCE</scope>
    <source>
        <strain evidence="4">IMI 504893</strain>
    </source>
</reference>
<feature type="region of interest" description="Disordered" evidence="2">
    <location>
        <begin position="121"/>
        <end position="185"/>
    </location>
</feature>
<dbReference type="GO" id="GO:0006897">
    <property type="term" value="P:endocytosis"/>
    <property type="evidence" value="ECO:0007669"/>
    <property type="project" value="TreeGrafter"/>
</dbReference>
<feature type="region of interest" description="Disordered" evidence="2">
    <location>
        <begin position="1080"/>
        <end position="1100"/>
    </location>
</feature>
<dbReference type="GO" id="GO:0005543">
    <property type="term" value="F:phospholipid binding"/>
    <property type="evidence" value="ECO:0007669"/>
    <property type="project" value="TreeGrafter"/>
</dbReference>
<dbReference type="EMBL" id="CP019479">
    <property type="protein sequence ID" value="UQC87785.1"/>
    <property type="molecule type" value="Genomic_DNA"/>
</dbReference>
<dbReference type="Pfam" id="PF01417">
    <property type="entry name" value="ENTH"/>
    <property type="match status" value="1"/>
</dbReference>
<dbReference type="CDD" id="cd16992">
    <property type="entry name" value="ENTH_Ent3"/>
    <property type="match status" value="1"/>
</dbReference>
<dbReference type="GO" id="GO:0005829">
    <property type="term" value="C:cytosol"/>
    <property type="evidence" value="ECO:0007669"/>
    <property type="project" value="GOC"/>
</dbReference>
<dbReference type="PANTHER" id="PTHR12276:SF45">
    <property type="entry name" value="CLATHRIN INTERACTOR 1"/>
    <property type="match status" value="1"/>
</dbReference>
<keyword evidence="5" id="KW-1185">Reference proteome</keyword>
<feature type="transmembrane region" description="Helical" evidence="1">
    <location>
        <begin position="1621"/>
        <end position="1641"/>
    </location>
</feature>
<dbReference type="GO" id="GO:0006895">
    <property type="term" value="P:Golgi to endosome transport"/>
    <property type="evidence" value="ECO:0007669"/>
    <property type="project" value="TreeGrafter"/>
</dbReference>
<dbReference type="InterPro" id="IPR013809">
    <property type="entry name" value="ENTH"/>
</dbReference>
<feature type="domain" description="ENTH" evidence="3">
    <location>
        <begin position="621"/>
        <end position="754"/>
    </location>
</feature>
<dbReference type="SUPFAM" id="SSF48464">
    <property type="entry name" value="ENTH/VHS domain"/>
    <property type="match status" value="1"/>
</dbReference>
<dbReference type="FunFam" id="1.25.40.90:FF:000006">
    <property type="entry name" value="Clathrin interactor 1"/>
    <property type="match status" value="1"/>
</dbReference>
<dbReference type="GeneID" id="73347255"/>
<feature type="region of interest" description="Disordered" evidence="2">
    <location>
        <begin position="829"/>
        <end position="933"/>
    </location>
</feature>
<evidence type="ECO:0000259" key="3">
    <source>
        <dbReference type="PROSITE" id="PS50942"/>
    </source>
</evidence>
<accession>A0A9Q8WM75</accession>
<name>A0A9Q8WM75_9PEZI</name>
<gene>
    <name evidence="4" type="ORF">CLUP02_13304</name>
</gene>
<dbReference type="PROSITE" id="PS50942">
    <property type="entry name" value="ENTH"/>
    <property type="match status" value="1"/>
</dbReference>
<evidence type="ECO:0000256" key="2">
    <source>
        <dbReference type="SAM" id="MobiDB-lite"/>
    </source>
</evidence>
<feature type="compositionally biased region" description="Low complexity" evidence="2">
    <location>
        <begin position="897"/>
        <end position="907"/>
    </location>
</feature>
<keyword evidence="1" id="KW-0812">Transmembrane</keyword>
<proteinExistence type="predicted"/>
<evidence type="ECO:0000256" key="1">
    <source>
        <dbReference type="PROSITE-ProRule" id="PRU00243"/>
    </source>
</evidence>
<feature type="region of interest" description="Disordered" evidence="2">
    <location>
        <begin position="1741"/>
        <end position="1768"/>
    </location>
</feature>
<evidence type="ECO:0000313" key="4">
    <source>
        <dbReference type="EMBL" id="UQC87785.1"/>
    </source>
</evidence>
<dbReference type="GO" id="GO:0005768">
    <property type="term" value="C:endosome"/>
    <property type="evidence" value="ECO:0007669"/>
    <property type="project" value="TreeGrafter"/>
</dbReference>
<feature type="compositionally biased region" description="Low complexity" evidence="2">
    <location>
        <begin position="916"/>
        <end position="933"/>
    </location>
</feature>
<feature type="region of interest" description="Disordered" evidence="2">
    <location>
        <begin position="1430"/>
        <end position="1456"/>
    </location>
</feature>
<sequence length="1882" mass="202211">MYLTQVRIAYWYLPGYLGGYKAQVPPKVKVTEGKEGLGWGVVGGKEGRRRCGGEGQAQWKVATTGKRAGRKNEGQRDLLPGLLCLGLCFGSVSPQPTSSFQSNQKSEAKVNVKELLKQNSKRKLSSTLAVTRPAGNVGDENDSQSEAEKRETSRRGNVWAEDGVPEDDGLEVNTSEQDSEQEGEPLVTHGAVRAGQTNARQNPEAAGHWSDKGGTLGRGATTASWYSWMESFVWLSATAKSPSPTGPRCPLTTLRKVVESCVHWKRGGGSLDGRVDGTTAATAADRRWTSRVTRRPMKPSSLPGMNYGTIRSRSVTAGWCSRVSTLLPVGSMAHVAAYQAAEAGWQSFAVPSDSPIGLHENRIGRTTSSGSSDDFHVGMGEEYDERNSFYTPQRAGLHSLSVGTGTELKKNGSLLSSQEKKVLVRSGTLTPKGAEGHGTAREQPEEHTLGRVVLSELKALNYFVPNSSNLRINDELSTASFIQLGVSENISWRNSSCSESSCELIEAQRELPEVHHVTRHLPSPHLLSLRLSQSYLIRAFQGGQVAGLRFCLKRRQRITRSIASSSLPPSPVPLGFLLAVHRIPPHLHLVKTAKMDWNNLKDTVSNMTLYDVKAGVRKVQNAVMNYTEMESKVREATNNEPWGASSSLMQEIANGTFNYATLNEIMPMIYRRFTEKSAEEWRQIYKALQLLEFLIKHGSERVIDDARGHITLLKMLRQFHYIDQNGKDQGINVRNRAKELAELLGDVERIRTERKKARATKNKYTGVEGGMSMGGGFSSGSGSRYGGFGSETGGYGGYSGGVYGDGGGFGGEESNDYGKTQSHGDKFEEYDEFDDTRPAASSSSSRSKRPERAAAPAPKAEPPKKKEPEVDLFSFDDPAPSSMPAPVAPAPSNGSGFASLSAAPAAANDDDDFDDFQSAPSAPAAATPMSPPVMTANSATTFAAPQPVSAPQQANIGNMVSMSSMSPAPSANYSAFSTPAVASPAAQIKPTGYQPSGPNYFGSVQTAVPQATGGSFASTPGASAAAKPASAAAKPAAAGGDAFGALWSQASSGVKKTSTPTAGPALGQLAKEKSSAGIWGAPAAASTPKPAGNASSGGNHGLDDLLDGAYPALQHHWPRNNTRQRAPRRLQHMNHILKFQANHIQYLCPQGSFHLVQCDIMLTGLTAVFDSQPSAADSATYSCAHNPKQAVCTVNLDPTDAKSINSGPTARGPTIVVPRLWGAQEVQKAQGSVQSSSRIQNAYAALASNRQTWFQVRYLHVFGTWASSYEQAPQPPPSSPPAWPPLVVCSIVSSRCRKGMEVHQVEAKVEARRAAIQYDHPRPGSMTTSHWTRLFSSPQASNFPEPCGPVVNFVPASLVQPLRKSTAVKRRTATPAVDEVRQLTYLMQEPVTSGTICRPDEPQDWLLGWLKIPEFLSVLHQPHKHKSLQQSSSLHQATYDTPSKIPSSTSLPSPTASIPFPPRKFPVRTALHFHAPRPKLTLVTPVSLARDFAARKHDRIMGSAPRLGALGHTFTAMRAMQFVSLVSIIGMVSNFISEINGADAVPPSVLIGTLVISCIATLYISITYILYYDNMLPLLLAAGADTFLLIAVIVVACLLGKPLSYLDCAALPKSSGSTANFMASVTANINTGSALNYFIWVGADQGTCYAIKAVWGLSIALCVLFAFSAVTTVCLWRRVKLAPAAVKDIEVGGVGGGNGGGGYAPSFPPPPTREVRGCYFSNNKKSLGTAAVLAREKRWDSDYSSGSDSDEAHQVAVPPPASQHTRTTAWFPPPPLPASTQRQMQMPPTTAQVQHKRVQIVEQRQPVHPMPVLPELIVSPAPPLSPAPSSAPSPMTPVEHLVHGKGLGRGKSKRKTIMEFIDGWWDLGLLEQQKRAASRRKA</sequence>
<feature type="transmembrane region" description="Helical" evidence="1">
    <location>
        <begin position="1519"/>
        <end position="1537"/>
    </location>
</feature>
<comment type="caution">
    <text evidence="1">Lacks conserved residue(s) required for the propagation of feature annotation.</text>
</comment>
<evidence type="ECO:0000313" key="5">
    <source>
        <dbReference type="Proteomes" id="UP000830671"/>
    </source>
</evidence>
<dbReference type="GO" id="GO:0005886">
    <property type="term" value="C:plasma membrane"/>
    <property type="evidence" value="ECO:0007669"/>
    <property type="project" value="TreeGrafter"/>
</dbReference>